<dbReference type="EMBL" id="FMZX01000001">
    <property type="protein sequence ID" value="SDC42989.1"/>
    <property type="molecule type" value="Genomic_DNA"/>
</dbReference>
<dbReference type="STRING" id="938405.SAMN02927895_01793"/>
<keyword evidence="3" id="KW-1185">Reference proteome</keyword>
<dbReference type="SUPFAM" id="SSF54001">
    <property type="entry name" value="Cysteine proteinases"/>
    <property type="match status" value="1"/>
</dbReference>
<evidence type="ECO:0000259" key="1">
    <source>
        <dbReference type="PROSITE" id="PS50911"/>
    </source>
</evidence>
<gene>
    <name evidence="2" type="ORF">SAMN04487779_1001907</name>
</gene>
<name>A0A1G6LIE8_9PROT</name>
<evidence type="ECO:0000313" key="3">
    <source>
        <dbReference type="Proteomes" id="UP000198925"/>
    </source>
</evidence>
<dbReference type="AlphaFoldDB" id="A0A1G6LIE8"/>
<organism evidence="2 3">
    <name type="scientific">Belnapia rosea</name>
    <dbReference type="NCBI Taxonomy" id="938405"/>
    <lineage>
        <taxon>Bacteria</taxon>
        <taxon>Pseudomonadati</taxon>
        <taxon>Pseudomonadota</taxon>
        <taxon>Alphaproteobacteria</taxon>
        <taxon>Acetobacterales</taxon>
        <taxon>Roseomonadaceae</taxon>
        <taxon>Belnapia</taxon>
    </lineage>
</organism>
<sequence>MAWCVMIGALAASGDAMATQRDHEQGAPGRDTVRKAGMSVRPAAVHRVSGKMRGHAAHRRSPGRTVVATAAGISCVPYARAVTGMQVSGNGGDWWSNAAGIYDRGQRPEPGSVMAFRATSGMTRGHVAVVRDVVGPREVRIDHANWGGPGIPRGSVMQDVSVIDVSDTNDWSAVRVQSGRDDSAFGRVYPTFGFIYNRPDDSVNTGTAYAGLQLRRSTRYEQLAEGPEAGSARGYQLQGLAPLRNAQAATSRAR</sequence>
<accession>A0A1G6LIE8</accession>
<protein>
    <submittedName>
        <fullName evidence="2">CHAP domain-containing protein</fullName>
    </submittedName>
</protein>
<dbReference type="Gene3D" id="3.90.1720.10">
    <property type="entry name" value="endopeptidase domain like (from Nostoc punctiforme)"/>
    <property type="match status" value="1"/>
</dbReference>
<feature type="domain" description="Peptidase C51" evidence="1">
    <location>
        <begin position="50"/>
        <end position="175"/>
    </location>
</feature>
<reference evidence="2 3" key="1">
    <citation type="submission" date="2016-10" db="EMBL/GenBank/DDBJ databases">
        <authorList>
            <person name="de Groot N.N."/>
        </authorList>
    </citation>
    <scope>NUCLEOTIDE SEQUENCE [LARGE SCALE GENOMIC DNA]</scope>
    <source>
        <strain evidence="2 3">CPCC 100156</strain>
    </source>
</reference>
<dbReference type="InterPro" id="IPR007921">
    <property type="entry name" value="CHAP_dom"/>
</dbReference>
<dbReference type="InterPro" id="IPR038765">
    <property type="entry name" value="Papain-like_cys_pep_sf"/>
</dbReference>
<dbReference type="Pfam" id="PF05257">
    <property type="entry name" value="CHAP"/>
    <property type="match status" value="1"/>
</dbReference>
<dbReference type="Proteomes" id="UP000198925">
    <property type="component" value="Unassembled WGS sequence"/>
</dbReference>
<proteinExistence type="predicted"/>
<evidence type="ECO:0000313" key="2">
    <source>
        <dbReference type="EMBL" id="SDC42989.1"/>
    </source>
</evidence>
<dbReference type="PROSITE" id="PS50911">
    <property type="entry name" value="CHAP"/>
    <property type="match status" value="1"/>
</dbReference>